<feature type="transmembrane region" description="Helical" evidence="7">
    <location>
        <begin position="109"/>
        <end position="127"/>
    </location>
</feature>
<feature type="transmembrane region" description="Helical" evidence="7">
    <location>
        <begin position="133"/>
        <end position="153"/>
    </location>
</feature>
<protein>
    <submittedName>
        <fullName evidence="9">Rhomboid family intramembrane serine protease</fullName>
    </submittedName>
</protein>
<feature type="transmembrane region" description="Helical" evidence="7">
    <location>
        <begin position="215"/>
        <end position="238"/>
    </location>
</feature>
<comment type="subcellular location">
    <subcellularLocation>
        <location evidence="1">Membrane</location>
        <topology evidence="1">Multi-pass membrane protein</topology>
    </subcellularLocation>
</comment>
<comment type="caution">
    <text evidence="9">The sequence shown here is derived from an EMBL/GenBank/DDBJ whole genome shotgun (WGS) entry which is preliminary data.</text>
</comment>
<feature type="transmembrane region" description="Helical" evidence="7">
    <location>
        <begin position="12"/>
        <end position="34"/>
    </location>
</feature>
<comment type="similarity">
    <text evidence="2">Belongs to the peptidase S54 family.</text>
</comment>
<name>A0A7C4MQN9_9BACT</name>
<evidence type="ECO:0000256" key="1">
    <source>
        <dbReference type="ARBA" id="ARBA00004141"/>
    </source>
</evidence>
<keyword evidence="6 7" id="KW-0472">Membrane</keyword>
<sequence length="242" mass="26335">MPIHLPSWGQDRIYALLLYANAVMFGLCLLMDPFHVNVTWNPFQFLTPSDRVLVMMGATGTLPIDRLHRWWSLLTANYLHGSLVHLLFNMAALRQLVSLVVDAFGPARMIVIFTFSGIIGFLVSYFAGIVLTIGASAGLCGLMGACMSLALQVGGDGGRLLLRQIGAWAIGIFIFGLLVPGINNWGHAGGMAGGYLLAWLTGHRMQRSESAIETGFAWICIVLTAVTLFYAVISTLLYRLGD</sequence>
<dbReference type="InterPro" id="IPR050925">
    <property type="entry name" value="Rhomboid_protease_S54"/>
</dbReference>
<evidence type="ECO:0000259" key="8">
    <source>
        <dbReference type="Pfam" id="PF01694"/>
    </source>
</evidence>
<evidence type="ECO:0000256" key="7">
    <source>
        <dbReference type="SAM" id="Phobius"/>
    </source>
</evidence>
<organism evidence="9">
    <name type="scientific">Desulfatirhabdium butyrativorans</name>
    <dbReference type="NCBI Taxonomy" id="340467"/>
    <lineage>
        <taxon>Bacteria</taxon>
        <taxon>Pseudomonadati</taxon>
        <taxon>Thermodesulfobacteriota</taxon>
        <taxon>Desulfobacteria</taxon>
        <taxon>Desulfobacterales</taxon>
        <taxon>Desulfatirhabdiaceae</taxon>
        <taxon>Desulfatirhabdium</taxon>
    </lineage>
</organism>
<dbReference type="GO" id="GO:0006508">
    <property type="term" value="P:proteolysis"/>
    <property type="evidence" value="ECO:0007669"/>
    <property type="project" value="UniProtKB-KW"/>
</dbReference>
<dbReference type="SUPFAM" id="SSF144091">
    <property type="entry name" value="Rhomboid-like"/>
    <property type="match status" value="1"/>
</dbReference>
<reference evidence="9" key="1">
    <citation type="journal article" date="2020" name="mSystems">
        <title>Genome- and Community-Level Interaction Insights into Carbon Utilization and Element Cycling Functions of Hydrothermarchaeota in Hydrothermal Sediment.</title>
        <authorList>
            <person name="Zhou Z."/>
            <person name="Liu Y."/>
            <person name="Xu W."/>
            <person name="Pan J."/>
            <person name="Luo Z.H."/>
            <person name="Li M."/>
        </authorList>
    </citation>
    <scope>NUCLEOTIDE SEQUENCE [LARGE SCALE GENOMIC DNA]</scope>
    <source>
        <strain evidence="9">SpSt-477</strain>
    </source>
</reference>
<gene>
    <name evidence="9" type="ORF">ENS29_07920</name>
</gene>
<evidence type="ECO:0000313" key="9">
    <source>
        <dbReference type="EMBL" id="HGU32766.1"/>
    </source>
</evidence>
<evidence type="ECO:0000256" key="6">
    <source>
        <dbReference type="ARBA" id="ARBA00023136"/>
    </source>
</evidence>
<keyword evidence="9" id="KW-0645">Protease</keyword>
<accession>A0A7C4MQN9</accession>
<evidence type="ECO:0000256" key="3">
    <source>
        <dbReference type="ARBA" id="ARBA00022692"/>
    </source>
</evidence>
<keyword evidence="5 7" id="KW-1133">Transmembrane helix</keyword>
<dbReference type="EMBL" id="DSUH01000188">
    <property type="protein sequence ID" value="HGU32766.1"/>
    <property type="molecule type" value="Genomic_DNA"/>
</dbReference>
<dbReference type="InterPro" id="IPR035952">
    <property type="entry name" value="Rhomboid-like_sf"/>
</dbReference>
<evidence type="ECO:0000256" key="5">
    <source>
        <dbReference type="ARBA" id="ARBA00022989"/>
    </source>
</evidence>
<evidence type="ECO:0000256" key="2">
    <source>
        <dbReference type="ARBA" id="ARBA00009045"/>
    </source>
</evidence>
<dbReference type="PANTHER" id="PTHR43731">
    <property type="entry name" value="RHOMBOID PROTEASE"/>
    <property type="match status" value="1"/>
</dbReference>
<dbReference type="PANTHER" id="PTHR43731:SF14">
    <property type="entry name" value="PRESENILIN-ASSOCIATED RHOMBOID-LIKE PROTEIN, MITOCHONDRIAL"/>
    <property type="match status" value="1"/>
</dbReference>
<keyword evidence="3 7" id="KW-0812">Transmembrane</keyword>
<dbReference type="Pfam" id="PF01694">
    <property type="entry name" value="Rhomboid"/>
    <property type="match status" value="1"/>
</dbReference>
<feature type="transmembrane region" description="Helical" evidence="7">
    <location>
        <begin position="160"/>
        <end position="179"/>
    </location>
</feature>
<dbReference type="GO" id="GO:0004252">
    <property type="term" value="F:serine-type endopeptidase activity"/>
    <property type="evidence" value="ECO:0007669"/>
    <property type="project" value="InterPro"/>
</dbReference>
<dbReference type="GO" id="GO:0016020">
    <property type="term" value="C:membrane"/>
    <property type="evidence" value="ECO:0007669"/>
    <property type="project" value="UniProtKB-SubCell"/>
</dbReference>
<dbReference type="Gene3D" id="1.20.1540.10">
    <property type="entry name" value="Rhomboid-like"/>
    <property type="match status" value="1"/>
</dbReference>
<proteinExistence type="inferred from homology"/>
<feature type="domain" description="Peptidase S54 rhomboid" evidence="8">
    <location>
        <begin position="68"/>
        <end position="202"/>
    </location>
</feature>
<keyword evidence="4" id="KW-0378">Hydrolase</keyword>
<dbReference type="AlphaFoldDB" id="A0A7C4MQN9"/>
<evidence type="ECO:0000256" key="4">
    <source>
        <dbReference type="ARBA" id="ARBA00022801"/>
    </source>
</evidence>
<dbReference type="InterPro" id="IPR022764">
    <property type="entry name" value="Peptidase_S54_rhomboid_dom"/>
</dbReference>